<reference evidence="2" key="3">
    <citation type="submission" date="2018-08" db="UniProtKB">
        <authorList>
            <consortium name="EnsemblPlants"/>
        </authorList>
    </citation>
    <scope>IDENTIFICATION</scope>
    <source>
        <strain evidence="2">cv. Bd21</strain>
    </source>
</reference>
<evidence type="ECO:0000313" key="1">
    <source>
        <dbReference type="EMBL" id="KQJ86541.1"/>
    </source>
</evidence>
<dbReference type="Proteomes" id="UP000008810">
    <property type="component" value="Chromosome 4"/>
</dbReference>
<dbReference type="EMBL" id="CM000883">
    <property type="protein sequence ID" value="KQJ86541.1"/>
    <property type="molecule type" value="Genomic_DNA"/>
</dbReference>
<proteinExistence type="predicted"/>
<dbReference type="EnsemblPlants" id="KQJ86541">
    <property type="protein sequence ID" value="KQJ86541"/>
    <property type="gene ID" value="BRADI_4g06166v3"/>
</dbReference>
<protein>
    <submittedName>
        <fullName evidence="1 2">Uncharacterized protein</fullName>
    </submittedName>
</protein>
<name>A0A0Q3L230_BRADI</name>
<organism evidence="1">
    <name type="scientific">Brachypodium distachyon</name>
    <name type="common">Purple false brome</name>
    <name type="synonym">Trachynia distachya</name>
    <dbReference type="NCBI Taxonomy" id="15368"/>
    <lineage>
        <taxon>Eukaryota</taxon>
        <taxon>Viridiplantae</taxon>
        <taxon>Streptophyta</taxon>
        <taxon>Embryophyta</taxon>
        <taxon>Tracheophyta</taxon>
        <taxon>Spermatophyta</taxon>
        <taxon>Magnoliopsida</taxon>
        <taxon>Liliopsida</taxon>
        <taxon>Poales</taxon>
        <taxon>Poaceae</taxon>
        <taxon>BOP clade</taxon>
        <taxon>Pooideae</taxon>
        <taxon>Stipodae</taxon>
        <taxon>Brachypodieae</taxon>
        <taxon>Brachypodium</taxon>
    </lineage>
</organism>
<reference evidence="1 2" key="1">
    <citation type="journal article" date="2010" name="Nature">
        <title>Genome sequencing and analysis of the model grass Brachypodium distachyon.</title>
        <authorList>
            <consortium name="International Brachypodium Initiative"/>
        </authorList>
    </citation>
    <scope>NUCLEOTIDE SEQUENCE [LARGE SCALE GENOMIC DNA]</scope>
    <source>
        <strain evidence="1 2">Bd21</strain>
    </source>
</reference>
<sequence>MLHSLLQRLHINPAVARTTVLHTRALLEATLLASHLLLGTDSGFYWCNGWWMLKVPESASCRV</sequence>
<evidence type="ECO:0000313" key="3">
    <source>
        <dbReference type="Proteomes" id="UP000008810"/>
    </source>
</evidence>
<accession>A0A0Q3L230</accession>
<dbReference type="AlphaFoldDB" id="A0A0Q3L230"/>
<dbReference type="Gramene" id="KQJ86541">
    <property type="protein sequence ID" value="KQJ86541"/>
    <property type="gene ID" value="BRADI_4g06166v3"/>
</dbReference>
<reference evidence="1" key="2">
    <citation type="submission" date="2017-06" db="EMBL/GenBank/DDBJ databases">
        <title>WGS assembly of Brachypodium distachyon.</title>
        <authorList>
            <consortium name="The International Brachypodium Initiative"/>
            <person name="Lucas S."/>
            <person name="Harmon-Smith M."/>
            <person name="Lail K."/>
            <person name="Tice H."/>
            <person name="Grimwood J."/>
            <person name="Bruce D."/>
            <person name="Barry K."/>
            <person name="Shu S."/>
            <person name="Lindquist E."/>
            <person name="Wang M."/>
            <person name="Pitluck S."/>
            <person name="Vogel J.P."/>
            <person name="Garvin D.F."/>
            <person name="Mockler T.C."/>
            <person name="Schmutz J."/>
            <person name="Rokhsar D."/>
            <person name="Bevan M.W."/>
        </authorList>
    </citation>
    <scope>NUCLEOTIDE SEQUENCE</scope>
    <source>
        <strain evidence="1">Bd21</strain>
    </source>
</reference>
<evidence type="ECO:0000313" key="2">
    <source>
        <dbReference type="EnsemblPlants" id="KQJ86541"/>
    </source>
</evidence>
<dbReference type="InParanoid" id="A0A0Q3L230"/>
<keyword evidence="3" id="KW-1185">Reference proteome</keyword>
<gene>
    <name evidence="1" type="ORF">BRADI_4g06166v3</name>
</gene>